<dbReference type="STRING" id="488538.SAR116_2359"/>
<dbReference type="GO" id="GO:0003999">
    <property type="term" value="F:adenine phosphoribosyltransferase activity"/>
    <property type="evidence" value="ECO:0007669"/>
    <property type="project" value="UniProtKB-EC"/>
</dbReference>
<dbReference type="EMBL" id="CP001751">
    <property type="protein sequence ID" value="ADE40602.1"/>
    <property type="molecule type" value="Genomic_DNA"/>
</dbReference>
<dbReference type="Pfam" id="PF04397">
    <property type="entry name" value="LytTR"/>
    <property type="match status" value="1"/>
</dbReference>
<feature type="transmembrane region" description="Helical" evidence="1">
    <location>
        <begin position="67"/>
        <end position="87"/>
    </location>
</feature>
<keyword evidence="3" id="KW-0328">Glycosyltransferase</keyword>
<evidence type="ECO:0000256" key="1">
    <source>
        <dbReference type="SAM" id="Phobius"/>
    </source>
</evidence>
<evidence type="ECO:0000313" key="4">
    <source>
        <dbReference type="Proteomes" id="UP000007460"/>
    </source>
</evidence>
<feature type="transmembrane region" description="Helical" evidence="1">
    <location>
        <begin position="99"/>
        <end position="120"/>
    </location>
</feature>
<dbReference type="InterPro" id="IPR007492">
    <property type="entry name" value="LytTR_DNA-bd_dom"/>
</dbReference>
<evidence type="ECO:0000313" key="3">
    <source>
        <dbReference type="EMBL" id="ADE40602.1"/>
    </source>
</evidence>
<keyword evidence="1" id="KW-1133">Transmembrane helix</keyword>
<reference evidence="3 4" key="1">
    <citation type="journal article" date="2010" name="J. Bacteriol.">
        <title>Complete genome sequence of "Candidatus Puniceispirillum marinum" IMCC1322, a representative of the SAR116 clade in the Alphaproteobacteria.</title>
        <authorList>
            <person name="Oh H.M."/>
            <person name="Kwon K.K."/>
            <person name="Kang I."/>
            <person name="Kang S.G."/>
            <person name="Lee J.H."/>
            <person name="Kim S.J."/>
            <person name="Cho J.C."/>
        </authorList>
    </citation>
    <scope>NUCLEOTIDE SEQUENCE [LARGE SCALE GENOMIC DNA]</scope>
    <source>
        <strain evidence="3 4">IMCC1322</strain>
    </source>
</reference>
<dbReference type="eggNOG" id="COG3279">
    <property type="taxonomic scope" value="Bacteria"/>
</dbReference>
<accession>D5BPV0</accession>
<gene>
    <name evidence="3" type="ordered locus">SAR116_2359</name>
</gene>
<keyword evidence="1" id="KW-0812">Transmembrane</keyword>
<dbReference type="Gene3D" id="2.40.50.1020">
    <property type="entry name" value="LytTr DNA-binding domain"/>
    <property type="match status" value="1"/>
</dbReference>
<feature type="transmembrane region" description="Helical" evidence="1">
    <location>
        <begin position="140"/>
        <end position="162"/>
    </location>
</feature>
<protein>
    <submittedName>
        <fullName evidence="3">Response regulator receiver protein</fullName>
        <ecNumber evidence="3">2.4.2.7</ecNumber>
    </submittedName>
</protein>
<keyword evidence="3" id="KW-0808">Transferase</keyword>
<dbReference type="HOGENOM" id="CLU_079621_0_0_5"/>
<dbReference type="PROSITE" id="PS50930">
    <property type="entry name" value="HTH_LYTTR"/>
    <property type="match status" value="1"/>
</dbReference>
<dbReference type="KEGG" id="apb:SAR116_2359"/>
<evidence type="ECO:0000259" key="2">
    <source>
        <dbReference type="PROSITE" id="PS50930"/>
    </source>
</evidence>
<dbReference type="OrthoDB" id="7028951at2"/>
<keyword evidence="1" id="KW-0472">Membrane</keyword>
<dbReference type="EC" id="2.4.2.7" evidence="3"/>
<feature type="transmembrane region" description="Helical" evidence="1">
    <location>
        <begin position="43"/>
        <end position="61"/>
    </location>
</feature>
<proteinExistence type="predicted"/>
<name>D5BPV0_PUNMI</name>
<keyword evidence="4" id="KW-1185">Reference proteome</keyword>
<dbReference type="GO" id="GO:0003677">
    <property type="term" value="F:DNA binding"/>
    <property type="evidence" value="ECO:0007669"/>
    <property type="project" value="InterPro"/>
</dbReference>
<feature type="domain" description="HTH LytTR-type" evidence="2">
    <location>
        <begin position="199"/>
        <end position="287"/>
    </location>
</feature>
<dbReference type="SMART" id="SM00850">
    <property type="entry name" value="LytTR"/>
    <property type="match status" value="1"/>
</dbReference>
<dbReference type="Proteomes" id="UP000007460">
    <property type="component" value="Chromosome"/>
</dbReference>
<organism evidence="3 4">
    <name type="scientific">Puniceispirillum marinum (strain IMCC1322)</name>
    <dbReference type="NCBI Taxonomy" id="488538"/>
    <lineage>
        <taxon>Bacteria</taxon>
        <taxon>Pseudomonadati</taxon>
        <taxon>Pseudomonadota</taxon>
        <taxon>Alphaproteobacteria</taxon>
        <taxon>Candidatus Puniceispirillales</taxon>
        <taxon>Candidatus Puniceispirillaceae</taxon>
        <taxon>Candidatus Puniceispirillum</taxon>
    </lineage>
</organism>
<dbReference type="AlphaFoldDB" id="D5BPV0"/>
<sequence length="290" mass="32105">MNVGFVKRVLSFVIYTKTHFTCRETQGTCNVAKLHRYFRVEDIVGSVMFAAILAVSQAFGVGKNFHFVASFAIWVVVIFPVWMLVALPIRWVLQATQQSYLVGLMLAISTALLASIPQTLYIQFCIGLTLNQTIAFETTFIQVLTVSLSITILVYVLTGSAVRIASLDEANRNKASDLSENNSSAKLLTDQLPPEIGINITSIHAEDHYLRVVTDKGEALILMRLRDAIAAMSKDAGMQTHRSHWVSDASNPELVRQNGKPALMLDDGRTVPVSRHYLRAVRASLSARKP</sequence>